<dbReference type="GO" id="GO:0006260">
    <property type="term" value="P:DNA replication"/>
    <property type="evidence" value="ECO:0007669"/>
    <property type="project" value="InterPro"/>
</dbReference>
<accession>A0A413IN30</accession>
<gene>
    <name evidence="2" type="ORF">DXA50_09945</name>
</gene>
<dbReference type="Proteomes" id="UP000286063">
    <property type="component" value="Unassembled WGS sequence"/>
</dbReference>
<dbReference type="OrthoDB" id="1438889at2"/>
<dbReference type="AlphaFoldDB" id="A0A413IN30"/>
<feature type="domain" description="Replication-associated protein G2P N-terminal" evidence="1">
    <location>
        <begin position="62"/>
        <end position="193"/>
    </location>
</feature>
<dbReference type="RefSeq" id="WP_117721630.1">
    <property type="nucleotide sequence ID" value="NZ_DBFBMK010000043.1"/>
</dbReference>
<organism evidence="2 3">
    <name type="scientific">Butyricimonas virosa</name>
    <dbReference type="NCBI Taxonomy" id="544645"/>
    <lineage>
        <taxon>Bacteria</taxon>
        <taxon>Pseudomonadati</taxon>
        <taxon>Bacteroidota</taxon>
        <taxon>Bacteroidia</taxon>
        <taxon>Bacteroidales</taxon>
        <taxon>Odoribacteraceae</taxon>
        <taxon>Butyricimonas</taxon>
    </lineage>
</organism>
<reference evidence="2 3" key="1">
    <citation type="submission" date="2018-08" db="EMBL/GenBank/DDBJ databases">
        <title>A genome reference for cultivated species of the human gut microbiota.</title>
        <authorList>
            <person name="Zou Y."/>
            <person name="Xue W."/>
            <person name="Luo G."/>
        </authorList>
    </citation>
    <scope>NUCLEOTIDE SEQUENCE [LARGE SCALE GENOMIC DNA]</scope>
    <source>
        <strain evidence="2 3">OF02-7</strain>
    </source>
</reference>
<proteinExistence type="predicted"/>
<evidence type="ECO:0000259" key="1">
    <source>
        <dbReference type="Pfam" id="PF05144"/>
    </source>
</evidence>
<protein>
    <recommendedName>
        <fullName evidence="1">Replication-associated protein G2P N-terminal domain-containing protein</fullName>
    </recommendedName>
</protein>
<sequence length="313" mass="36271">MYDNLDFKLRKSDGMNVDFLGETPCYFNVTGEHTFVDGTVITGNLDGYKIAVREDGVNITGGSLCKFYLGDNFQTLGRGDTQRAIEKLSDTLHLHVDKATVTRIDLAQNFIMRQPVENYFNHLGELKYYKRSPMILEGALYYFNHKNTIIFYDKVREQKAKGKIIPELYENRNVLRYETRYLQRLPSTFNVERVTGGLLYNEAFYIGIMKRWKETYKTIRKINDVSLNLQAMRTKQELYKMGILSLIERVGGQVQMIEQINEAQKKGVLSKKQAYDLRQAVNDACNIKDGLTVSNDAIIELDKKVRNAVKYYR</sequence>
<name>A0A413IN30_9BACT</name>
<evidence type="ECO:0000313" key="3">
    <source>
        <dbReference type="Proteomes" id="UP000286063"/>
    </source>
</evidence>
<dbReference type="Pfam" id="PF05144">
    <property type="entry name" value="Phage_CRI"/>
    <property type="match status" value="1"/>
</dbReference>
<dbReference type="EMBL" id="QSCR01000015">
    <property type="protein sequence ID" value="RGY17593.1"/>
    <property type="molecule type" value="Genomic_DNA"/>
</dbReference>
<comment type="caution">
    <text evidence="2">The sequence shown here is derived from an EMBL/GenBank/DDBJ whole genome shotgun (WGS) entry which is preliminary data.</text>
</comment>
<dbReference type="InterPro" id="IPR022686">
    <property type="entry name" value="G2P_N"/>
</dbReference>
<evidence type="ECO:0000313" key="2">
    <source>
        <dbReference type="EMBL" id="RGY17593.1"/>
    </source>
</evidence>